<feature type="region of interest" description="Disordered" evidence="1">
    <location>
        <begin position="1"/>
        <end position="43"/>
    </location>
</feature>
<evidence type="ECO:0000313" key="3">
    <source>
        <dbReference type="Proteomes" id="UP000622166"/>
    </source>
</evidence>
<comment type="caution">
    <text evidence="2">The sequence shown here is derived from an EMBL/GenBank/DDBJ whole genome shotgun (WGS) entry which is preliminary data.</text>
</comment>
<dbReference type="AlphaFoldDB" id="A0A918PP96"/>
<reference evidence="2" key="1">
    <citation type="journal article" date="2014" name="Int. J. Syst. Evol. Microbiol.">
        <title>Complete genome sequence of Corynebacterium casei LMG S-19264T (=DSM 44701T), isolated from a smear-ripened cheese.</title>
        <authorList>
            <consortium name="US DOE Joint Genome Institute (JGI-PGF)"/>
            <person name="Walter F."/>
            <person name="Albersmeier A."/>
            <person name="Kalinowski J."/>
            <person name="Ruckert C."/>
        </authorList>
    </citation>
    <scope>NUCLEOTIDE SEQUENCE</scope>
    <source>
        <strain evidence="2">JCM 4815</strain>
    </source>
</reference>
<evidence type="ECO:0000256" key="1">
    <source>
        <dbReference type="SAM" id="MobiDB-lite"/>
    </source>
</evidence>
<feature type="compositionally biased region" description="Basic and acidic residues" evidence="1">
    <location>
        <begin position="20"/>
        <end position="40"/>
    </location>
</feature>
<reference evidence="2" key="2">
    <citation type="submission" date="2020-09" db="EMBL/GenBank/DDBJ databases">
        <authorList>
            <person name="Sun Q."/>
            <person name="Ohkuma M."/>
        </authorList>
    </citation>
    <scope>NUCLEOTIDE SEQUENCE</scope>
    <source>
        <strain evidence="2">JCM 4815</strain>
    </source>
</reference>
<evidence type="ECO:0000313" key="2">
    <source>
        <dbReference type="EMBL" id="GGZ17842.1"/>
    </source>
</evidence>
<name>A0A918PP96_9ACTN</name>
<keyword evidence="3" id="KW-1185">Reference proteome</keyword>
<protein>
    <submittedName>
        <fullName evidence="2">Uncharacterized protein</fullName>
    </submittedName>
</protein>
<dbReference type="EMBL" id="BMVW01000008">
    <property type="protein sequence ID" value="GGZ17842.1"/>
    <property type="molecule type" value="Genomic_DNA"/>
</dbReference>
<dbReference type="Proteomes" id="UP000622166">
    <property type="component" value="Unassembled WGS sequence"/>
</dbReference>
<organism evidence="2 3">
    <name type="scientific">Streptomyces poonensis</name>
    <dbReference type="NCBI Taxonomy" id="68255"/>
    <lineage>
        <taxon>Bacteria</taxon>
        <taxon>Bacillati</taxon>
        <taxon>Actinomycetota</taxon>
        <taxon>Actinomycetes</taxon>
        <taxon>Kitasatosporales</taxon>
        <taxon>Streptomycetaceae</taxon>
        <taxon>Streptomyces</taxon>
    </lineage>
</organism>
<feature type="compositionally biased region" description="Pro residues" evidence="1">
    <location>
        <begin position="1"/>
        <end position="10"/>
    </location>
</feature>
<proteinExistence type="predicted"/>
<gene>
    <name evidence="2" type="ORF">GCM10010365_42340</name>
</gene>
<accession>A0A918PP96</accession>
<sequence length="57" mass="5930">MTTWATPPPTGWAMCSTRSGGREGKGDHEGNEESGGDGHMRVPCSRTALGARVTAGR</sequence>